<comment type="similarity">
    <text evidence="2">Belongs to the membrane fusion protein (MFP) (TC 8.A.1) family.</text>
</comment>
<evidence type="ECO:0000313" key="9">
    <source>
        <dbReference type="EMBL" id="QRQ83033.1"/>
    </source>
</evidence>
<evidence type="ECO:0000256" key="2">
    <source>
        <dbReference type="ARBA" id="ARBA00009477"/>
    </source>
</evidence>
<proteinExistence type="inferred from homology"/>
<feature type="domain" description="Multidrug resistance protein MdtA-like C-terminal permuted SH3" evidence="8">
    <location>
        <begin position="308"/>
        <end position="368"/>
    </location>
</feature>
<feature type="region of interest" description="Disordered" evidence="3">
    <location>
        <begin position="379"/>
        <end position="420"/>
    </location>
</feature>
<sequence length="420" mass="43533">MKSNSPSTAWRIGALVLASSLALAACGQKNGHNGAEQQAPAPMVGVVVAEPTTVTVNTSLTGRLQPIREAQVRARAAGIVQKRLFEEGGYVRAGQPLFQIDNAPYAAALETARAALATAQATQAKADADVARYRPLVEANAISKQEFDAAIAQQRLARAQVQSANAAVKTAQINVGYAYVTAPISGHIGKALVTEGALVGQGDVTQLALIQQTDTLYVDLSQSASQALKIRQAVAEGKMKTIDGKAEVTILLDDGSEYPQKGRLLFTDMTVNQTTGQVSLRAEVPNEGNMLLPGMFVTVAIPQAQIDNAMLLPQQAVTRGSQGDTVMVANEDGTFGPRPITIAQQQGSNWVVTGGLKAGDKVIVDGLGVVQMTGAKKVQTQPWQNPANKPAAVQAASAPAAASAPTQTTASAPVAASAAK</sequence>
<dbReference type="InterPro" id="IPR006143">
    <property type="entry name" value="RND_pump_MFP"/>
</dbReference>
<dbReference type="Gene3D" id="2.40.420.20">
    <property type="match status" value="1"/>
</dbReference>
<dbReference type="SUPFAM" id="SSF111369">
    <property type="entry name" value="HlyD-like secretion proteins"/>
    <property type="match status" value="1"/>
</dbReference>
<accession>A0A892ZK80</accession>
<evidence type="ECO:0000313" key="10">
    <source>
        <dbReference type="Proteomes" id="UP000653156"/>
    </source>
</evidence>
<evidence type="ECO:0000256" key="3">
    <source>
        <dbReference type="SAM" id="MobiDB-lite"/>
    </source>
</evidence>
<organism evidence="9 10">
    <name type="scientific">Paralysiella testudinis</name>
    <dbReference type="NCBI Taxonomy" id="2809020"/>
    <lineage>
        <taxon>Bacteria</taxon>
        <taxon>Pseudomonadati</taxon>
        <taxon>Pseudomonadota</taxon>
        <taxon>Betaproteobacteria</taxon>
        <taxon>Neisseriales</taxon>
        <taxon>Neisseriaceae</taxon>
        <taxon>Paralysiella</taxon>
    </lineage>
</organism>
<evidence type="ECO:0000259" key="8">
    <source>
        <dbReference type="Pfam" id="PF25967"/>
    </source>
</evidence>
<dbReference type="Proteomes" id="UP000653156">
    <property type="component" value="Chromosome"/>
</dbReference>
<dbReference type="EMBL" id="CP069798">
    <property type="protein sequence ID" value="QRQ83033.1"/>
    <property type="molecule type" value="Genomic_DNA"/>
</dbReference>
<feature type="compositionally biased region" description="Low complexity" evidence="3">
    <location>
        <begin position="390"/>
        <end position="420"/>
    </location>
</feature>
<evidence type="ECO:0000259" key="5">
    <source>
        <dbReference type="Pfam" id="PF25876"/>
    </source>
</evidence>
<dbReference type="PANTHER" id="PTHR30158:SF3">
    <property type="entry name" value="MULTIDRUG EFFLUX PUMP SUBUNIT ACRA-RELATED"/>
    <property type="match status" value="1"/>
</dbReference>
<dbReference type="Gene3D" id="2.40.50.100">
    <property type="match status" value="1"/>
</dbReference>
<evidence type="ECO:0000256" key="1">
    <source>
        <dbReference type="ARBA" id="ARBA00004196"/>
    </source>
</evidence>
<dbReference type="Gene3D" id="2.40.30.170">
    <property type="match status" value="1"/>
</dbReference>
<evidence type="ECO:0000259" key="6">
    <source>
        <dbReference type="Pfam" id="PF25917"/>
    </source>
</evidence>
<dbReference type="KEGG" id="ptes:JQU52_06640"/>
<feature type="domain" description="Multidrug resistance protein MdtA-like barrel-sandwich hybrid" evidence="6">
    <location>
        <begin position="68"/>
        <end position="211"/>
    </location>
</feature>
<gene>
    <name evidence="9" type="ORF">JQU52_06640</name>
</gene>
<comment type="subcellular location">
    <subcellularLocation>
        <location evidence="1">Cell envelope</location>
    </subcellularLocation>
</comment>
<protein>
    <submittedName>
        <fullName evidence="9">Efflux RND transporter periplasmic adaptor subunit</fullName>
    </submittedName>
</protein>
<reference evidence="9" key="1">
    <citation type="submission" date="2021-02" db="EMBL/GenBank/DDBJ databases">
        <title>Neisseriaceae sp. 26B isolated from the cloaca of a Common Toad-headed Turtle (Mesoclemmys nasuta).</title>
        <authorList>
            <person name="Spergser J."/>
            <person name="Busse H.-J."/>
        </authorList>
    </citation>
    <scope>NUCLEOTIDE SEQUENCE</scope>
    <source>
        <strain evidence="9">26B</strain>
    </source>
</reference>
<dbReference type="Gene3D" id="1.10.287.470">
    <property type="entry name" value="Helix hairpin bin"/>
    <property type="match status" value="1"/>
</dbReference>
<keyword evidence="4" id="KW-0732">Signal</keyword>
<feature type="domain" description="Multidrug resistance protein MdtA-like alpha-helical hairpin" evidence="5">
    <location>
        <begin position="109"/>
        <end position="178"/>
    </location>
</feature>
<evidence type="ECO:0000259" key="7">
    <source>
        <dbReference type="Pfam" id="PF25944"/>
    </source>
</evidence>
<feature type="chain" id="PRO_5034190728" evidence="4">
    <location>
        <begin position="25"/>
        <end position="420"/>
    </location>
</feature>
<keyword evidence="10" id="KW-1185">Reference proteome</keyword>
<feature type="domain" description="Multidrug resistance protein MdtA-like beta-barrel" evidence="7">
    <location>
        <begin position="215"/>
        <end position="302"/>
    </location>
</feature>
<dbReference type="GO" id="GO:0005886">
    <property type="term" value="C:plasma membrane"/>
    <property type="evidence" value="ECO:0007669"/>
    <property type="project" value="TreeGrafter"/>
</dbReference>
<dbReference type="Pfam" id="PF25917">
    <property type="entry name" value="BSH_RND"/>
    <property type="match status" value="1"/>
</dbReference>
<dbReference type="GO" id="GO:0030313">
    <property type="term" value="C:cell envelope"/>
    <property type="evidence" value="ECO:0007669"/>
    <property type="project" value="UniProtKB-SubCell"/>
</dbReference>
<dbReference type="AlphaFoldDB" id="A0A892ZK80"/>
<dbReference type="InterPro" id="IPR058624">
    <property type="entry name" value="MdtA-like_HH"/>
</dbReference>
<evidence type="ECO:0000256" key="4">
    <source>
        <dbReference type="SAM" id="SignalP"/>
    </source>
</evidence>
<name>A0A892ZK80_9NEIS</name>
<dbReference type="FunFam" id="2.40.420.20:FF:000001">
    <property type="entry name" value="Efflux RND transporter periplasmic adaptor subunit"/>
    <property type="match status" value="1"/>
</dbReference>
<dbReference type="PANTHER" id="PTHR30158">
    <property type="entry name" value="ACRA/E-RELATED COMPONENT OF DRUG EFFLUX TRANSPORTER"/>
    <property type="match status" value="1"/>
</dbReference>
<dbReference type="NCBIfam" id="TIGR01730">
    <property type="entry name" value="RND_mfp"/>
    <property type="match status" value="1"/>
</dbReference>
<dbReference type="GO" id="GO:0022857">
    <property type="term" value="F:transmembrane transporter activity"/>
    <property type="evidence" value="ECO:0007669"/>
    <property type="project" value="InterPro"/>
</dbReference>
<dbReference type="Pfam" id="PF25967">
    <property type="entry name" value="RND-MFP_C"/>
    <property type="match status" value="1"/>
</dbReference>
<dbReference type="InterPro" id="IPR058627">
    <property type="entry name" value="MdtA-like_C"/>
</dbReference>
<dbReference type="GO" id="GO:0046677">
    <property type="term" value="P:response to antibiotic"/>
    <property type="evidence" value="ECO:0007669"/>
    <property type="project" value="TreeGrafter"/>
</dbReference>
<dbReference type="PROSITE" id="PS51257">
    <property type="entry name" value="PROKAR_LIPOPROTEIN"/>
    <property type="match status" value="1"/>
</dbReference>
<dbReference type="Pfam" id="PF25876">
    <property type="entry name" value="HH_MFP_RND"/>
    <property type="match status" value="1"/>
</dbReference>
<dbReference type="InterPro" id="IPR058625">
    <property type="entry name" value="MdtA-like_BSH"/>
</dbReference>
<dbReference type="RefSeq" id="WP_230340331.1">
    <property type="nucleotide sequence ID" value="NZ_CP069798.1"/>
</dbReference>
<dbReference type="Pfam" id="PF25944">
    <property type="entry name" value="Beta-barrel_RND"/>
    <property type="match status" value="1"/>
</dbReference>
<dbReference type="InterPro" id="IPR058626">
    <property type="entry name" value="MdtA-like_b-barrel"/>
</dbReference>
<feature type="signal peptide" evidence="4">
    <location>
        <begin position="1"/>
        <end position="24"/>
    </location>
</feature>